<evidence type="ECO:0000313" key="2">
    <source>
        <dbReference type="EMBL" id="VDN36702.1"/>
    </source>
</evidence>
<dbReference type="AlphaFoldDB" id="A0A3P7QXT1"/>
<accession>A0A3P7QXT1</accession>
<evidence type="ECO:0000313" key="3">
    <source>
        <dbReference type="Proteomes" id="UP000281553"/>
    </source>
</evidence>
<sequence length="204" mass="23626">MAKQEETPQEKKVIQGGQAGKNLGDDSAATATGQMFKPQTIDMYDMSRHATTIRLYTTKIIHFPQCTLKMRDVLDMDPEKDKVFILDNMLMEPSIRLFFNVREWIDDFYWDSMKLALSYYPMSRVQRFKYRLSLLRCTVSRQMPANITTRTVTGEDSKGPIMILHDRKGNFNYINYGPKDDHSKDAMAGTTLIEQSVVYGGRKW</sequence>
<reference evidence="2 3" key="1">
    <citation type="submission" date="2018-11" db="EMBL/GenBank/DDBJ databases">
        <authorList>
            <consortium name="Pathogen Informatics"/>
        </authorList>
    </citation>
    <scope>NUCLEOTIDE SEQUENCE [LARGE SCALE GENOMIC DNA]</scope>
</reference>
<name>A0A3P7QXT1_DIBLA</name>
<organism evidence="2 3">
    <name type="scientific">Dibothriocephalus latus</name>
    <name type="common">Fish tapeworm</name>
    <name type="synonym">Diphyllobothrium latum</name>
    <dbReference type="NCBI Taxonomy" id="60516"/>
    <lineage>
        <taxon>Eukaryota</taxon>
        <taxon>Metazoa</taxon>
        <taxon>Spiralia</taxon>
        <taxon>Lophotrochozoa</taxon>
        <taxon>Platyhelminthes</taxon>
        <taxon>Cestoda</taxon>
        <taxon>Eucestoda</taxon>
        <taxon>Diphyllobothriidea</taxon>
        <taxon>Diphyllobothriidae</taxon>
        <taxon>Dibothriocephalus</taxon>
    </lineage>
</organism>
<keyword evidence="3" id="KW-1185">Reference proteome</keyword>
<protein>
    <submittedName>
        <fullName evidence="2">Uncharacterized protein</fullName>
    </submittedName>
</protein>
<proteinExistence type="predicted"/>
<feature type="region of interest" description="Disordered" evidence="1">
    <location>
        <begin position="1"/>
        <end position="29"/>
    </location>
</feature>
<dbReference type="EMBL" id="UYRU01089378">
    <property type="protein sequence ID" value="VDN36702.1"/>
    <property type="molecule type" value="Genomic_DNA"/>
</dbReference>
<dbReference type="Proteomes" id="UP000281553">
    <property type="component" value="Unassembled WGS sequence"/>
</dbReference>
<evidence type="ECO:0000256" key="1">
    <source>
        <dbReference type="SAM" id="MobiDB-lite"/>
    </source>
</evidence>
<gene>
    <name evidence="2" type="ORF">DILT_LOCUS17107</name>
</gene>
<feature type="compositionally biased region" description="Basic and acidic residues" evidence="1">
    <location>
        <begin position="1"/>
        <end position="13"/>
    </location>
</feature>